<gene>
    <name evidence="2" type="ORF">CEXT_224201</name>
</gene>
<keyword evidence="3" id="KW-1185">Reference proteome</keyword>
<sequence length="104" mass="11537">MSQDLHSSPPPPPASPMEQTGGARRECVCSVRAVVGTHTQNWPESFLVQAATPVRLLKDNRDHILFLRVCFVFYLRGACTNCRRDSTADVESILSTYDGISNDQ</sequence>
<comment type="caution">
    <text evidence="2">The sequence shown here is derived from an EMBL/GenBank/DDBJ whole genome shotgun (WGS) entry which is preliminary data.</text>
</comment>
<reference evidence="2 3" key="1">
    <citation type="submission" date="2021-06" db="EMBL/GenBank/DDBJ databases">
        <title>Caerostris extrusa draft genome.</title>
        <authorList>
            <person name="Kono N."/>
            <person name="Arakawa K."/>
        </authorList>
    </citation>
    <scope>NUCLEOTIDE SEQUENCE [LARGE SCALE GENOMIC DNA]</scope>
</reference>
<dbReference type="EMBL" id="BPLR01010469">
    <property type="protein sequence ID" value="GIY39461.1"/>
    <property type="molecule type" value="Genomic_DNA"/>
</dbReference>
<dbReference type="Proteomes" id="UP001054945">
    <property type="component" value="Unassembled WGS sequence"/>
</dbReference>
<evidence type="ECO:0000256" key="1">
    <source>
        <dbReference type="SAM" id="MobiDB-lite"/>
    </source>
</evidence>
<accession>A0AAV4T2I2</accession>
<protein>
    <submittedName>
        <fullName evidence="2">Uncharacterized protein</fullName>
    </submittedName>
</protein>
<evidence type="ECO:0000313" key="3">
    <source>
        <dbReference type="Proteomes" id="UP001054945"/>
    </source>
</evidence>
<organism evidence="2 3">
    <name type="scientific">Caerostris extrusa</name>
    <name type="common">Bark spider</name>
    <name type="synonym">Caerostris bankana</name>
    <dbReference type="NCBI Taxonomy" id="172846"/>
    <lineage>
        <taxon>Eukaryota</taxon>
        <taxon>Metazoa</taxon>
        <taxon>Ecdysozoa</taxon>
        <taxon>Arthropoda</taxon>
        <taxon>Chelicerata</taxon>
        <taxon>Arachnida</taxon>
        <taxon>Araneae</taxon>
        <taxon>Araneomorphae</taxon>
        <taxon>Entelegynae</taxon>
        <taxon>Araneoidea</taxon>
        <taxon>Araneidae</taxon>
        <taxon>Caerostris</taxon>
    </lineage>
</organism>
<dbReference type="AlphaFoldDB" id="A0AAV4T2I2"/>
<name>A0AAV4T2I2_CAEEX</name>
<evidence type="ECO:0000313" key="2">
    <source>
        <dbReference type="EMBL" id="GIY39461.1"/>
    </source>
</evidence>
<feature type="region of interest" description="Disordered" evidence="1">
    <location>
        <begin position="1"/>
        <end position="22"/>
    </location>
</feature>
<proteinExistence type="predicted"/>